<dbReference type="InterPro" id="IPR013087">
    <property type="entry name" value="Znf_C2H2_type"/>
</dbReference>
<name>A0ABM5L1N8_DIAVI</name>
<dbReference type="Pfam" id="PF10551">
    <property type="entry name" value="MULE"/>
    <property type="match status" value="1"/>
</dbReference>
<reference evidence="3" key="1">
    <citation type="submission" date="2025-05" db="UniProtKB">
        <authorList>
            <consortium name="EnsemblMetazoa"/>
        </authorList>
    </citation>
    <scope>IDENTIFICATION</scope>
</reference>
<dbReference type="PROSITE" id="PS50157">
    <property type="entry name" value="ZINC_FINGER_C2H2_2"/>
    <property type="match status" value="2"/>
</dbReference>
<accession>A0ABM5L1N8</accession>
<keyword evidence="1" id="KW-0863">Zinc-finger</keyword>
<keyword evidence="1" id="KW-0862">Zinc</keyword>
<dbReference type="PROSITE" id="PS00028">
    <property type="entry name" value="ZINC_FINGER_C2H2_1"/>
    <property type="match status" value="2"/>
</dbReference>
<dbReference type="SMART" id="SM00355">
    <property type="entry name" value="ZnF_C2H2"/>
    <property type="match status" value="2"/>
</dbReference>
<sequence length="710" mass="82369">MSIICIICEKAFSSQSTLNRHNKNIHGKNTNYAKSTFPTKFLCLQCNIYFNINHDLRTHLEQEHNHSTELEKLEFNNFPDFNEWLMQEEKLKNVRYCKIKGAKTNTCGDEEKCYYECVRSFRNYSIKKERIRNLKSQGSCKMPFSCTSQIVLTKHLISDKCFVLYYKTHYGHREEIEHLRLSQIDRQAVASKLILGVPPKSIVSSVRDNLGKKLQRFDIITAQDVRNVKNSFGIVSKEGCRHKDDATSVHFWVSECFQSGSSPVLFYKQQGLVIEDYPNLKIDDFCLIFMNTVQKEILLKFGSDLIAIDGTHGLNPYNFELTTILVTDEFNNGFPVAFMFTNRKDTSVYELFFIKVKEIAGIVNAKVFMSDITNTFYNAWCHVMSPAEKRLFCAWHVDRAWQTNLAKISNTEKKSYVYKMLKDLQSILDIDRFIKSANNFLQKLLGDADTHSFGVYFSENYCNNFQEWAYCCRKGCGVNTNMHIESFHKVLKYFYLDGKKVKRLDKSIHKLLEYVRDKTVERIIKLTRGKSDDSTITSRHRAALTTHFSVFQCENNIFKLESENNTETHYIEKQKTTNCCEVKCTLCKICIHSYKCTCLDYLIKTTICKHIHYFVLQDKSVINQNENTVSLASETEVKQLVSQISSKKNSEQTIRNQIKEKALHIVHLADSEKVNKEQLKIMLDHVNSAVSVSSIPQTNFNIENPTVLPK</sequence>
<keyword evidence="4" id="KW-1185">Reference proteome</keyword>
<dbReference type="PANTHER" id="PTHR33936:SF24">
    <property type="entry name" value="C2H2-TYPE DOMAIN-CONTAINING PROTEIN"/>
    <property type="match status" value="1"/>
</dbReference>
<keyword evidence="1" id="KW-0479">Metal-binding</keyword>
<proteinExistence type="predicted"/>
<organism evidence="3 4">
    <name type="scientific">Diabrotica virgifera virgifera</name>
    <name type="common">western corn rootworm</name>
    <dbReference type="NCBI Taxonomy" id="50390"/>
    <lineage>
        <taxon>Eukaryota</taxon>
        <taxon>Metazoa</taxon>
        <taxon>Ecdysozoa</taxon>
        <taxon>Arthropoda</taxon>
        <taxon>Hexapoda</taxon>
        <taxon>Insecta</taxon>
        <taxon>Pterygota</taxon>
        <taxon>Neoptera</taxon>
        <taxon>Endopterygota</taxon>
        <taxon>Coleoptera</taxon>
        <taxon>Polyphaga</taxon>
        <taxon>Cucujiformia</taxon>
        <taxon>Chrysomeloidea</taxon>
        <taxon>Chrysomelidae</taxon>
        <taxon>Galerucinae</taxon>
        <taxon>Diabroticina</taxon>
        <taxon>Diabroticites</taxon>
        <taxon>Diabrotica</taxon>
    </lineage>
</organism>
<evidence type="ECO:0000313" key="4">
    <source>
        <dbReference type="Proteomes" id="UP001652700"/>
    </source>
</evidence>
<feature type="domain" description="C2H2-type" evidence="2">
    <location>
        <begin position="41"/>
        <end position="71"/>
    </location>
</feature>
<dbReference type="EnsemblMetazoa" id="XM_050660399.1">
    <property type="protein sequence ID" value="XP_050516356.1"/>
    <property type="gene ID" value="LOC126891217"/>
</dbReference>
<evidence type="ECO:0000313" key="3">
    <source>
        <dbReference type="EnsemblMetazoa" id="XP_050516356.1"/>
    </source>
</evidence>
<dbReference type="GeneID" id="126891217"/>
<dbReference type="RefSeq" id="XP_050516356.1">
    <property type="nucleotide sequence ID" value="XM_050660399.1"/>
</dbReference>
<dbReference type="InterPro" id="IPR018289">
    <property type="entry name" value="MULE_transposase_dom"/>
</dbReference>
<dbReference type="InterPro" id="IPR052797">
    <property type="entry name" value="RegFact_GeneExpr_CellDeath"/>
</dbReference>
<protein>
    <recommendedName>
        <fullName evidence="2">C2H2-type domain-containing protein</fullName>
    </recommendedName>
</protein>
<evidence type="ECO:0000256" key="1">
    <source>
        <dbReference type="PROSITE-ProRule" id="PRU00042"/>
    </source>
</evidence>
<evidence type="ECO:0000259" key="2">
    <source>
        <dbReference type="PROSITE" id="PS50157"/>
    </source>
</evidence>
<dbReference type="PANTHER" id="PTHR33936">
    <property type="entry name" value="PROTEIN CBG17840"/>
    <property type="match status" value="1"/>
</dbReference>
<feature type="domain" description="C2H2-type" evidence="2">
    <location>
        <begin position="3"/>
        <end position="31"/>
    </location>
</feature>
<dbReference type="Gene3D" id="3.30.160.60">
    <property type="entry name" value="Classic Zinc Finger"/>
    <property type="match status" value="1"/>
</dbReference>
<dbReference type="Proteomes" id="UP001652700">
    <property type="component" value="Unplaced"/>
</dbReference>